<protein>
    <submittedName>
        <fullName evidence="2">Uncharacterized protein</fullName>
    </submittedName>
</protein>
<feature type="transmembrane region" description="Helical" evidence="1">
    <location>
        <begin position="30"/>
        <end position="51"/>
    </location>
</feature>
<keyword evidence="1" id="KW-1133">Transmembrane helix</keyword>
<organism evidence="2 3">
    <name type="scientific">Mya arenaria</name>
    <name type="common">Soft-shell clam</name>
    <dbReference type="NCBI Taxonomy" id="6604"/>
    <lineage>
        <taxon>Eukaryota</taxon>
        <taxon>Metazoa</taxon>
        <taxon>Spiralia</taxon>
        <taxon>Lophotrochozoa</taxon>
        <taxon>Mollusca</taxon>
        <taxon>Bivalvia</taxon>
        <taxon>Autobranchia</taxon>
        <taxon>Heteroconchia</taxon>
        <taxon>Euheterodonta</taxon>
        <taxon>Imparidentia</taxon>
        <taxon>Neoheterodontei</taxon>
        <taxon>Myida</taxon>
        <taxon>Myoidea</taxon>
        <taxon>Myidae</taxon>
        <taxon>Mya</taxon>
    </lineage>
</organism>
<keyword evidence="3" id="KW-1185">Reference proteome</keyword>
<evidence type="ECO:0000313" key="3">
    <source>
        <dbReference type="Proteomes" id="UP001164746"/>
    </source>
</evidence>
<dbReference type="EMBL" id="CP111013">
    <property type="protein sequence ID" value="WAQ96472.1"/>
    <property type="molecule type" value="Genomic_DNA"/>
</dbReference>
<dbReference type="Proteomes" id="UP001164746">
    <property type="component" value="Chromosome 2"/>
</dbReference>
<evidence type="ECO:0000313" key="2">
    <source>
        <dbReference type="EMBL" id="WAQ96472.1"/>
    </source>
</evidence>
<reference evidence="2" key="1">
    <citation type="submission" date="2022-11" db="EMBL/GenBank/DDBJ databases">
        <title>Centuries of genome instability and evolution in soft-shell clam transmissible cancer (bioRxiv).</title>
        <authorList>
            <person name="Hart S.F.M."/>
            <person name="Yonemitsu M.A."/>
            <person name="Giersch R.M."/>
            <person name="Beal B.F."/>
            <person name="Arriagada G."/>
            <person name="Davis B.W."/>
            <person name="Ostrander E.A."/>
            <person name="Goff S.P."/>
            <person name="Metzger M.J."/>
        </authorList>
    </citation>
    <scope>NUCLEOTIDE SEQUENCE</scope>
    <source>
        <strain evidence="2">MELC-2E11</strain>
        <tissue evidence="2">Siphon/mantle</tissue>
    </source>
</reference>
<keyword evidence="1" id="KW-0812">Transmembrane</keyword>
<proteinExistence type="predicted"/>
<accession>A0ABY7DFN6</accession>
<sequence>MADSSGKVTGVDSNAIYYEVSPTIICILRLYNVLTLLMVLISFTICIVQGIKEDSSHFLLAINLLLSGMVSIVCSADKYWYIFLVSSIIIFQAITTDVYAFHKAPPPITPPPTHRTFPTTPYTGTTMTWRTIVTPTTMGPTVGK</sequence>
<keyword evidence="1" id="KW-0472">Membrane</keyword>
<evidence type="ECO:0000256" key="1">
    <source>
        <dbReference type="SAM" id="Phobius"/>
    </source>
</evidence>
<gene>
    <name evidence="2" type="ORF">MAR_029162</name>
</gene>
<name>A0ABY7DFN6_MYAAR</name>
<feature type="transmembrane region" description="Helical" evidence="1">
    <location>
        <begin position="57"/>
        <end position="74"/>
    </location>
</feature>
<feature type="transmembrane region" description="Helical" evidence="1">
    <location>
        <begin position="81"/>
        <end position="101"/>
    </location>
</feature>